<dbReference type="KEGG" id="cvn:111101256"/>
<evidence type="ECO:0000256" key="10">
    <source>
        <dbReference type="ARBA" id="ARBA00023121"/>
    </source>
</evidence>
<evidence type="ECO:0000256" key="2">
    <source>
        <dbReference type="ARBA" id="ARBA00004255"/>
    </source>
</evidence>
<dbReference type="GO" id="GO:0032266">
    <property type="term" value="F:phosphatidylinositol-3-phosphate binding"/>
    <property type="evidence" value="ECO:0007669"/>
    <property type="project" value="TreeGrafter"/>
</dbReference>
<accession>A0A8B8AFV6</accession>
<protein>
    <recommendedName>
        <fullName evidence="5">Sorting nexin-3</fullName>
    </recommendedName>
</protein>
<sequence length="179" mass="21039">MSTNNQPATARIQAKKQTLEDAYSPPANFLEIDITDPQTHGLPKSKGRYTDYAVKMKTNLPVFKVKESTVRRRYSDFEWLRNELERDSKIVVPPLPGKAWKRQLPFRSDEGIFEDEFIEDRRKGLEQFINRVLDIHLHRMRNVSICSYKKQILTRTMCRGKFAPHEWDSEELSPFPTIV</sequence>
<evidence type="ECO:0000256" key="11">
    <source>
        <dbReference type="ARBA" id="ARBA00023136"/>
    </source>
</evidence>
<dbReference type="InterPro" id="IPR051074">
    <property type="entry name" value="Sorting_Nexin"/>
</dbReference>
<evidence type="ECO:0000256" key="1">
    <source>
        <dbReference type="ARBA" id="ARBA00004179"/>
    </source>
</evidence>
<dbReference type="PANTHER" id="PTHR45963:SF2">
    <property type="entry name" value="RE52028P"/>
    <property type="match status" value="1"/>
</dbReference>
<keyword evidence="7" id="KW-0963">Cytoplasm</keyword>
<dbReference type="InterPro" id="IPR036871">
    <property type="entry name" value="PX_dom_sf"/>
</dbReference>
<keyword evidence="6" id="KW-0813">Transport</keyword>
<dbReference type="SMART" id="SM00312">
    <property type="entry name" value="PX"/>
    <property type="match status" value="1"/>
</dbReference>
<dbReference type="Gene3D" id="3.30.1520.10">
    <property type="entry name" value="Phox-like domain"/>
    <property type="match status" value="1"/>
</dbReference>
<evidence type="ECO:0000256" key="7">
    <source>
        <dbReference type="ARBA" id="ARBA00022490"/>
    </source>
</evidence>
<dbReference type="PROSITE" id="PS50195">
    <property type="entry name" value="PX"/>
    <property type="match status" value="1"/>
</dbReference>
<organism evidence="14 15">
    <name type="scientific">Crassostrea virginica</name>
    <name type="common">Eastern oyster</name>
    <dbReference type="NCBI Taxonomy" id="6565"/>
    <lineage>
        <taxon>Eukaryota</taxon>
        <taxon>Metazoa</taxon>
        <taxon>Spiralia</taxon>
        <taxon>Lophotrochozoa</taxon>
        <taxon>Mollusca</taxon>
        <taxon>Bivalvia</taxon>
        <taxon>Autobranchia</taxon>
        <taxon>Pteriomorphia</taxon>
        <taxon>Ostreida</taxon>
        <taxon>Ostreoidea</taxon>
        <taxon>Ostreidae</taxon>
        <taxon>Crassostrea</taxon>
    </lineage>
</organism>
<dbReference type="GO" id="GO:0000139">
    <property type="term" value="C:Golgi membrane"/>
    <property type="evidence" value="ECO:0007669"/>
    <property type="project" value="UniProtKB-SubCell"/>
</dbReference>
<dbReference type="GeneID" id="111101256"/>
<evidence type="ECO:0000256" key="6">
    <source>
        <dbReference type="ARBA" id="ARBA00022448"/>
    </source>
</evidence>
<evidence type="ECO:0000313" key="14">
    <source>
        <dbReference type="Proteomes" id="UP000694844"/>
    </source>
</evidence>
<dbReference type="GO" id="GO:0031901">
    <property type="term" value="C:early endosome membrane"/>
    <property type="evidence" value="ECO:0007669"/>
    <property type="project" value="TreeGrafter"/>
</dbReference>
<comment type="similarity">
    <text evidence="4">Belongs to the sorting nexin family.</text>
</comment>
<evidence type="ECO:0000256" key="8">
    <source>
        <dbReference type="ARBA" id="ARBA00022927"/>
    </source>
</evidence>
<keyword evidence="8" id="KW-0653">Protein transport</keyword>
<dbReference type="CDD" id="cd06894">
    <property type="entry name" value="PX_SNX3_like"/>
    <property type="match status" value="1"/>
</dbReference>
<dbReference type="AlphaFoldDB" id="A0A8B8AFV6"/>
<dbReference type="PANTHER" id="PTHR45963">
    <property type="entry name" value="RE52028P"/>
    <property type="match status" value="1"/>
</dbReference>
<comment type="function">
    <text evidence="12">Required for retention of late Golgi membrane proteins. Component of the retrieval machinery that functions by direct interaction with the cytosolic tails of certain TGN membrane proteins during the sorting/budding process at the prevacuolar compartment. Binds phosphatidylinositol 3-phosphate (PtdIns(P3)).</text>
</comment>
<evidence type="ECO:0000256" key="12">
    <source>
        <dbReference type="ARBA" id="ARBA00025533"/>
    </source>
</evidence>
<evidence type="ECO:0000256" key="4">
    <source>
        <dbReference type="ARBA" id="ARBA00010883"/>
    </source>
</evidence>
<evidence type="ECO:0000256" key="5">
    <source>
        <dbReference type="ARBA" id="ARBA00020436"/>
    </source>
</evidence>
<evidence type="ECO:0000259" key="13">
    <source>
        <dbReference type="PROSITE" id="PS50195"/>
    </source>
</evidence>
<dbReference type="GO" id="GO:0015031">
    <property type="term" value="P:protein transport"/>
    <property type="evidence" value="ECO:0007669"/>
    <property type="project" value="UniProtKB-KW"/>
</dbReference>
<dbReference type="InterPro" id="IPR001683">
    <property type="entry name" value="PX_dom"/>
</dbReference>
<dbReference type="SUPFAM" id="SSF64268">
    <property type="entry name" value="PX domain"/>
    <property type="match status" value="1"/>
</dbReference>
<feature type="domain" description="PX" evidence="13">
    <location>
        <begin position="30"/>
        <end position="169"/>
    </location>
</feature>
<evidence type="ECO:0000313" key="15">
    <source>
        <dbReference type="RefSeq" id="XP_022289398.1"/>
    </source>
</evidence>
<dbReference type="GO" id="GO:0030904">
    <property type="term" value="C:retromer complex"/>
    <property type="evidence" value="ECO:0007669"/>
    <property type="project" value="TreeGrafter"/>
</dbReference>
<keyword evidence="10" id="KW-0446">Lipid-binding</keyword>
<dbReference type="OrthoDB" id="5227681at2759"/>
<reference evidence="15" key="1">
    <citation type="submission" date="2025-08" db="UniProtKB">
        <authorList>
            <consortium name="RefSeq"/>
        </authorList>
    </citation>
    <scope>IDENTIFICATION</scope>
    <source>
        <tissue evidence="15">Whole sample</tissue>
    </source>
</reference>
<comment type="subcellular location">
    <subcellularLocation>
        <location evidence="3">Cytoplasm</location>
    </subcellularLocation>
    <subcellularLocation>
        <location evidence="2">Golgi apparatus membrane</location>
        <topology evidence="2">Peripheral membrane protein</topology>
        <orientation evidence="2">Cytoplasmic side</orientation>
    </subcellularLocation>
    <subcellularLocation>
        <location evidence="1">Prevacuolar compartment membrane</location>
        <topology evidence="1">Peripheral membrane protein</topology>
        <orientation evidence="1">Cytoplasmic side</orientation>
    </subcellularLocation>
</comment>
<keyword evidence="9" id="KW-0333">Golgi apparatus</keyword>
<evidence type="ECO:0000256" key="9">
    <source>
        <dbReference type="ARBA" id="ARBA00023034"/>
    </source>
</evidence>
<dbReference type="Proteomes" id="UP000694844">
    <property type="component" value="Chromosome 6"/>
</dbReference>
<keyword evidence="14" id="KW-1185">Reference proteome</keyword>
<dbReference type="Pfam" id="PF00787">
    <property type="entry name" value="PX"/>
    <property type="match status" value="1"/>
</dbReference>
<gene>
    <name evidence="15" type="primary">LOC111101256</name>
</gene>
<name>A0A8B8AFV6_CRAVI</name>
<evidence type="ECO:0000256" key="3">
    <source>
        <dbReference type="ARBA" id="ARBA00004496"/>
    </source>
</evidence>
<proteinExistence type="inferred from homology"/>
<dbReference type="GO" id="GO:0034499">
    <property type="term" value="P:late endosome to Golgi transport"/>
    <property type="evidence" value="ECO:0007669"/>
    <property type="project" value="TreeGrafter"/>
</dbReference>
<keyword evidence="11" id="KW-0472">Membrane</keyword>
<dbReference type="GO" id="GO:0032456">
    <property type="term" value="P:endocytic recycling"/>
    <property type="evidence" value="ECO:0007669"/>
    <property type="project" value="TreeGrafter"/>
</dbReference>
<dbReference type="RefSeq" id="XP_022289398.1">
    <property type="nucleotide sequence ID" value="XM_022433690.1"/>
</dbReference>